<dbReference type="GO" id="GO:0016798">
    <property type="term" value="F:hydrolase activity, acting on glycosyl bonds"/>
    <property type="evidence" value="ECO:0007669"/>
    <property type="project" value="UniProtKB-KW"/>
</dbReference>
<name>A0A7S3V1K8_9STRA</name>
<dbReference type="EMBL" id="HBIN01020248">
    <property type="protein sequence ID" value="CAE0445444.1"/>
    <property type="molecule type" value="Transcribed_RNA"/>
</dbReference>
<dbReference type="GO" id="GO:0005615">
    <property type="term" value="C:extracellular space"/>
    <property type="evidence" value="ECO:0007669"/>
    <property type="project" value="TreeGrafter"/>
</dbReference>
<accession>A0A7S3V1K8</accession>
<sequence>MAFKCFLLALFATFSFSHCLATPSLSVLPDIFAFENEMVKVASTYSKTIEVSSSEPRAKSKCPCAKEELCLPIKGKPVREKEVFGYIPAVDPKLTNWSRVTTIAWVKPEQTELICTAHAHGVRVILPVDNKDIIFSSNTTERKEWAKAYLARVQANFMDGVTFDYEDPETVGSKRAKLYSLLIQDTAYVFHQENPSYQISTAVPWSPDNIDGRGYDFPSIAIASDLIYVMDYDTRSQIFDACIASANAPFPGAKLGISRYLDIGIDPKKIVLGVPWYGYRYECSPETKLNDRFCSIKPFAFRGVNCSDGIGREVAYKNIIDIMRQNRPHLQFDEYMKAPFFSVKEQHDADRGKVGVVQYWFDNPQSLSIKYRFAREAGLLGVGPFTFGHLDPIKQPAESRAMWAALDSFFQ</sequence>
<feature type="chain" id="PRO_5030572204" description="GH18 domain-containing protein" evidence="3">
    <location>
        <begin position="22"/>
        <end position="411"/>
    </location>
</feature>
<dbReference type="PANTHER" id="PTHR46290">
    <property type="entry name" value="DI-N-ACETYLCHITOBIASE"/>
    <property type="match status" value="1"/>
</dbReference>
<keyword evidence="2" id="KW-0326">Glycosidase</keyword>
<evidence type="ECO:0000256" key="3">
    <source>
        <dbReference type="SAM" id="SignalP"/>
    </source>
</evidence>
<dbReference type="Gene3D" id="3.20.20.80">
    <property type="entry name" value="Glycosidases"/>
    <property type="match status" value="1"/>
</dbReference>
<evidence type="ECO:0000256" key="2">
    <source>
        <dbReference type="ARBA" id="ARBA00023295"/>
    </source>
</evidence>
<dbReference type="GO" id="GO:0008061">
    <property type="term" value="F:chitin binding"/>
    <property type="evidence" value="ECO:0007669"/>
    <property type="project" value="InterPro"/>
</dbReference>
<dbReference type="Pfam" id="PF00704">
    <property type="entry name" value="Glyco_hydro_18"/>
    <property type="match status" value="1"/>
</dbReference>
<dbReference type="AlphaFoldDB" id="A0A7S3V1K8"/>
<keyword evidence="1" id="KW-0378">Hydrolase</keyword>
<dbReference type="PANTHER" id="PTHR46290:SF1">
    <property type="entry name" value="DI-N-ACETYLCHITOBIASE"/>
    <property type="match status" value="1"/>
</dbReference>
<evidence type="ECO:0000259" key="4">
    <source>
        <dbReference type="PROSITE" id="PS51910"/>
    </source>
</evidence>
<dbReference type="Gene3D" id="3.10.50.10">
    <property type="match status" value="1"/>
</dbReference>
<dbReference type="InterPro" id="IPR051887">
    <property type="entry name" value="GH18_Domain-Containing"/>
</dbReference>
<dbReference type="InterPro" id="IPR011583">
    <property type="entry name" value="Chitinase_II/V-like_cat"/>
</dbReference>
<feature type="signal peptide" evidence="3">
    <location>
        <begin position="1"/>
        <end position="21"/>
    </location>
</feature>
<dbReference type="InterPro" id="IPR017853">
    <property type="entry name" value="GH"/>
</dbReference>
<dbReference type="PROSITE" id="PS51910">
    <property type="entry name" value="GH18_2"/>
    <property type="match status" value="1"/>
</dbReference>
<evidence type="ECO:0000256" key="1">
    <source>
        <dbReference type="ARBA" id="ARBA00022801"/>
    </source>
</evidence>
<organism evidence="5">
    <name type="scientific">Aplanochytrium stocchinoi</name>
    <dbReference type="NCBI Taxonomy" id="215587"/>
    <lineage>
        <taxon>Eukaryota</taxon>
        <taxon>Sar</taxon>
        <taxon>Stramenopiles</taxon>
        <taxon>Bigyra</taxon>
        <taxon>Labyrinthulomycetes</taxon>
        <taxon>Thraustochytrida</taxon>
        <taxon>Thraustochytriidae</taxon>
        <taxon>Aplanochytrium</taxon>
    </lineage>
</organism>
<reference evidence="5" key="1">
    <citation type="submission" date="2021-01" db="EMBL/GenBank/DDBJ databases">
        <authorList>
            <person name="Corre E."/>
            <person name="Pelletier E."/>
            <person name="Niang G."/>
            <person name="Scheremetjew M."/>
            <person name="Finn R."/>
            <person name="Kale V."/>
            <person name="Holt S."/>
            <person name="Cochrane G."/>
            <person name="Meng A."/>
            <person name="Brown T."/>
            <person name="Cohen L."/>
        </authorList>
    </citation>
    <scope>NUCLEOTIDE SEQUENCE</scope>
    <source>
        <strain evidence="5">GSBS06</strain>
    </source>
</reference>
<dbReference type="InterPro" id="IPR029070">
    <property type="entry name" value="Chitinase_insertion_sf"/>
</dbReference>
<dbReference type="SMART" id="SM00636">
    <property type="entry name" value="Glyco_18"/>
    <property type="match status" value="1"/>
</dbReference>
<gene>
    <name evidence="5" type="ORF">ASTO00021_LOCUS15463</name>
</gene>
<dbReference type="GO" id="GO:0009313">
    <property type="term" value="P:oligosaccharide catabolic process"/>
    <property type="evidence" value="ECO:0007669"/>
    <property type="project" value="TreeGrafter"/>
</dbReference>
<evidence type="ECO:0000313" key="5">
    <source>
        <dbReference type="EMBL" id="CAE0445444.1"/>
    </source>
</evidence>
<proteinExistence type="predicted"/>
<protein>
    <recommendedName>
        <fullName evidence="4">GH18 domain-containing protein</fullName>
    </recommendedName>
</protein>
<dbReference type="SUPFAM" id="SSF51445">
    <property type="entry name" value="(Trans)glycosidases"/>
    <property type="match status" value="1"/>
</dbReference>
<keyword evidence="3" id="KW-0732">Signal</keyword>
<dbReference type="InterPro" id="IPR001223">
    <property type="entry name" value="Glyco_hydro18_cat"/>
</dbReference>
<feature type="domain" description="GH18" evidence="4">
    <location>
        <begin position="1"/>
        <end position="409"/>
    </location>
</feature>